<feature type="non-terminal residue" evidence="1">
    <location>
        <position position="95"/>
    </location>
</feature>
<evidence type="ECO:0000313" key="1">
    <source>
        <dbReference type="EMBL" id="MCJ8742717.1"/>
    </source>
</evidence>
<dbReference type="Proteomes" id="UP000830395">
    <property type="component" value="Chromosome 17"/>
</dbReference>
<evidence type="ECO:0000313" key="2">
    <source>
        <dbReference type="Proteomes" id="UP000830395"/>
    </source>
</evidence>
<proteinExistence type="predicted"/>
<name>A0ACC5Z568_9TELE</name>
<reference evidence="1" key="1">
    <citation type="submission" date="2020-02" db="EMBL/GenBank/DDBJ databases">
        <title>Genome sequencing of the panga catfish, Pangasius djambal.</title>
        <authorList>
            <person name="Wen M."/>
            <person name="Zahm M."/>
            <person name="Roques C."/>
            <person name="Cabau C."/>
            <person name="Klopp C."/>
            <person name="Donnadieu C."/>
            <person name="Jouanno E."/>
            <person name="Avarre J.-C."/>
            <person name="Campet M."/>
            <person name="Ha T."/>
            <person name="Dugue R."/>
            <person name="Lampietro C."/>
            <person name="Louis A."/>
            <person name="Herpin A."/>
            <person name="Echchiki A."/>
            <person name="Berthelot C."/>
            <person name="Parey E."/>
            <person name="Roest-Crollius H."/>
            <person name="Braasch I."/>
            <person name="Postlethwait J.H."/>
            <person name="Bobe J."/>
            <person name="Montfort J."/>
            <person name="Bouchez O."/>
            <person name="Begum T."/>
            <person name="Schartl M."/>
            <person name="Gustiano R."/>
            <person name="Guiguen Y."/>
        </authorList>
    </citation>
    <scope>NUCLEOTIDE SEQUENCE</scope>
    <source>
        <strain evidence="1">Pdj_M5554</strain>
    </source>
</reference>
<accession>A0ACC5Z568</accession>
<gene>
    <name evidence="1" type="ORF">PDJAM_G00085500</name>
</gene>
<dbReference type="EMBL" id="CM040991">
    <property type="protein sequence ID" value="MCJ8742717.1"/>
    <property type="molecule type" value="Genomic_DNA"/>
</dbReference>
<comment type="caution">
    <text evidence="1">The sequence shown here is derived from an EMBL/GenBank/DDBJ whole genome shotgun (WGS) entry which is preliminary data.</text>
</comment>
<organism evidence="1 2">
    <name type="scientific">Pangasius djambal</name>
    <dbReference type="NCBI Taxonomy" id="1691987"/>
    <lineage>
        <taxon>Eukaryota</taxon>
        <taxon>Metazoa</taxon>
        <taxon>Chordata</taxon>
        <taxon>Craniata</taxon>
        <taxon>Vertebrata</taxon>
        <taxon>Euteleostomi</taxon>
        <taxon>Actinopterygii</taxon>
        <taxon>Neopterygii</taxon>
        <taxon>Teleostei</taxon>
        <taxon>Ostariophysi</taxon>
        <taxon>Siluriformes</taxon>
        <taxon>Pangasiidae</taxon>
        <taxon>Pangasius</taxon>
    </lineage>
</organism>
<keyword evidence="2" id="KW-1185">Reference proteome</keyword>
<sequence>MATKGRVSKHFLICVAILLIHMWVVNSQGHPQVSDMIVELSQTDAQMDHVREKRDAATTTKTTNSTNTAATTTSSTTTNSTNTAVTTTNSTTTNS</sequence>
<protein>
    <submittedName>
        <fullName evidence="1">Uncharacterized protein</fullName>
    </submittedName>
</protein>